<proteinExistence type="predicted"/>
<dbReference type="EMBL" id="MQUR01000071">
    <property type="protein sequence ID" value="OLZ60767.1"/>
    <property type="molecule type" value="Genomic_DNA"/>
</dbReference>
<keyword evidence="4" id="KW-1185">Reference proteome</keyword>
<evidence type="ECO:0000256" key="1">
    <source>
        <dbReference type="SAM" id="MobiDB-lite"/>
    </source>
</evidence>
<evidence type="ECO:0000256" key="2">
    <source>
        <dbReference type="SAM" id="SignalP"/>
    </source>
</evidence>
<reference evidence="3 4" key="1">
    <citation type="submission" date="2016-01" db="EMBL/GenBank/DDBJ databases">
        <title>Streptomyces amritsarensis strain MTCC 11845 genome sequencing and assembly.</title>
        <authorList>
            <person name="Sharma D."/>
            <person name="Nair G.R."/>
            <person name="Kaur G."/>
            <person name="Manhas R.K."/>
            <person name="Mayilraj S."/>
        </authorList>
    </citation>
    <scope>NUCLEOTIDE SEQUENCE [LARGE SCALE GENOMIC DNA]</scope>
    <source>
        <strain evidence="3 4">MTCC 11845</strain>
    </source>
</reference>
<protein>
    <submittedName>
        <fullName evidence="3">Uncharacterized protein</fullName>
    </submittedName>
</protein>
<dbReference type="Proteomes" id="UP000187151">
    <property type="component" value="Unassembled WGS sequence"/>
</dbReference>
<feature type="region of interest" description="Disordered" evidence="1">
    <location>
        <begin position="26"/>
        <end position="62"/>
    </location>
</feature>
<comment type="caution">
    <text evidence="3">The sequence shown here is derived from an EMBL/GenBank/DDBJ whole genome shotgun (WGS) entry which is preliminary data.</text>
</comment>
<evidence type="ECO:0000313" key="3">
    <source>
        <dbReference type="EMBL" id="OLZ60767.1"/>
    </source>
</evidence>
<feature type="chain" id="PRO_5046325853" evidence="2">
    <location>
        <begin position="28"/>
        <end position="62"/>
    </location>
</feature>
<feature type="compositionally biased region" description="Basic and acidic residues" evidence="1">
    <location>
        <begin position="53"/>
        <end position="62"/>
    </location>
</feature>
<sequence>MPGSAARLATLLRVVLIALAPAAAARARPVGPADSPAGAAPATGLWPRARHRREGDTEAGDR</sequence>
<name>A0ABX3FX40_9ACTN</name>
<feature type="compositionally biased region" description="Low complexity" evidence="1">
    <location>
        <begin position="26"/>
        <end position="44"/>
    </location>
</feature>
<gene>
    <name evidence="3" type="ORF">AVW11_25525</name>
</gene>
<accession>A0ABX3FX40</accession>
<organism evidence="3 4">
    <name type="scientific">Streptomyces amritsarensis</name>
    <dbReference type="NCBI Taxonomy" id="681158"/>
    <lineage>
        <taxon>Bacteria</taxon>
        <taxon>Bacillati</taxon>
        <taxon>Actinomycetota</taxon>
        <taxon>Actinomycetes</taxon>
        <taxon>Kitasatosporales</taxon>
        <taxon>Streptomycetaceae</taxon>
        <taxon>Streptomyces</taxon>
    </lineage>
</organism>
<keyword evidence="2" id="KW-0732">Signal</keyword>
<feature type="signal peptide" evidence="2">
    <location>
        <begin position="1"/>
        <end position="27"/>
    </location>
</feature>
<dbReference type="RefSeq" id="WP_060178902.1">
    <property type="nucleotide sequence ID" value="NZ_MQUR01000071.1"/>
</dbReference>
<evidence type="ECO:0000313" key="4">
    <source>
        <dbReference type="Proteomes" id="UP000187151"/>
    </source>
</evidence>